<evidence type="ECO:0000313" key="3">
    <source>
        <dbReference type="Proteomes" id="UP000663760"/>
    </source>
</evidence>
<evidence type="ECO:0000313" key="2">
    <source>
        <dbReference type="EMBL" id="CAA7394340.1"/>
    </source>
</evidence>
<accession>A0A7I8K9A1</accession>
<reference evidence="1" key="1">
    <citation type="submission" date="2020-02" db="EMBL/GenBank/DDBJ databases">
        <authorList>
            <person name="Scholz U."/>
            <person name="Mascher M."/>
            <person name="Fiebig A."/>
        </authorList>
    </citation>
    <scope>NUCLEOTIDE SEQUENCE</scope>
</reference>
<dbReference type="EMBL" id="LR746267">
    <property type="protein sequence ID" value="CAA7394327.1"/>
    <property type="molecule type" value="Genomic_DNA"/>
</dbReference>
<name>A0A7I8K9A1_SPIIN</name>
<protein>
    <submittedName>
        <fullName evidence="1">Uncharacterized protein</fullName>
    </submittedName>
</protein>
<dbReference type="Proteomes" id="UP000663760">
    <property type="component" value="Chromosome 4"/>
</dbReference>
<proteinExistence type="predicted"/>
<sequence length="100" mass="11245">MFSISWGYSRLKCGSLISFGHVTPHQKSFKYLLKVLCCSLERSIEGGVDHAVTIILEEKGRVDHSREALSIVKGGRNKFCQSLETLIVQKEEGNELSFSR</sequence>
<dbReference type="AlphaFoldDB" id="A0A7I8K9A1"/>
<organism evidence="1 3">
    <name type="scientific">Spirodela intermedia</name>
    <name type="common">Intermediate duckweed</name>
    <dbReference type="NCBI Taxonomy" id="51605"/>
    <lineage>
        <taxon>Eukaryota</taxon>
        <taxon>Viridiplantae</taxon>
        <taxon>Streptophyta</taxon>
        <taxon>Embryophyta</taxon>
        <taxon>Tracheophyta</taxon>
        <taxon>Spermatophyta</taxon>
        <taxon>Magnoliopsida</taxon>
        <taxon>Liliopsida</taxon>
        <taxon>Araceae</taxon>
        <taxon>Lemnoideae</taxon>
        <taxon>Spirodela</taxon>
    </lineage>
</organism>
<gene>
    <name evidence="1" type="ORF">SI8410_04004988</name>
    <name evidence="2" type="ORF">SI8410_04005001</name>
</gene>
<dbReference type="EMBL" id="LR746267">
    <property type="protein sequence ID" value="CAA7394340.1"/>
    <property type="molecule type" value="Genomic_DNA"/>
</dbReference>
<keyword evidence="3" id="KW-1185">Reference proteome</keyword>
<evidence type="ECO:0000313" key="1">
    <source>
        <dbReference type="EMBL" id="CAA7394327.1"/>
    </source>
</evidence>